<organism evidence="3 4">
    <name type="scientific">Winogradskyella sediminis</name>
    <dbReference type="NCBI Taxonomy" id="1382466"/>
    <lineage>
        <taxon>Bacteria</taxon>
        <taxon>Pseudomonadati</taxon>
        <taxon>Bacteroidota</taxon>
        <taxon>Flavobacteriia</taxon>
        <taxon>Flavobacteriales</taxon>
        <taxon>Flavobacteriaceae</taxon>
        <taxon>Winogradskyella</taxon>
    </lineage>
</organism>
<feature type="domain" description="UspA" evidence="2">
    <location>
        <begin position="1"/>
        <end position="143"/>
    </location>
</feature>
<accession>A0A1H1Q3M6</accession>
<evidence type="ECO:0000313" key="4">
    <source>
        <dbReference type="Proteomes" id="UP000198963"/>
    </source>
</evidence>
<proteinExistence type="inferred from homology"/>
<dbReference type="EMBL" id="LT629774">
    <property type="protein sequence ID" value="SDS18121.1"/>
    <property type="molecule type" value="Genomic_DNA"/>
</dbReference>
<name>A0A1H1Q3M6_9FLAO</name>
<dbReference type="Gene3D" id="3.40.50.620">
    <property type="entry name" value="HUPs"/>
    <property type="match status" value="2"/>
</dbReference>
<protein>
    <submittedName>
        <fullName evidence="3">Nucleotide-binding universal stress protein, UspA family</fullName>
    </submittedName>
</protein>
<dbReference type="PANTHER" id="PTHR46268:SF26">
    <property type="entry name" value="UNIVERSAL STRESS PROTEIN MJ0577"/>
    <property type="match status" value="1"/>
</dbReference>
<dbReference type="STRING" id="1249933.SAMN04489797_1044"/>
<dbReference type="SUPFAM" id="SSF52402">
    <property type="entry name" value="Adenine nucleotide alpha hydrolases-like"/>
    <property type="match status" value="2"/>
</dbReference>
<dbReference type="InterPro" id="IPR006016">
    <property type="entry name" value="UspA"/>
</dbReference>
<dbReference type="CDD" id="cd00293">
    <property type="entry name" value="USP-like"/>
    <property type="match status" value="1"/>
</dbReference>
<dbReference type="PRINTS" id="PR01438">
    <property type="entry name" value="UNVRSLSTRESS"/>
</dbReference>
<dbReference type="InterPro" id="IPR014729">
    <property type="entry name" value="Rossmann-like_a/b/a_fold"/>
</dbReference>
<dbReference type="Pfam" id="PF00582">
    <property type="entry name" value="Usp"/>
    <property type="match status" value="1"/>
</dbReference>
<keyword evidence="4" id="KW-1185">Reference proteome</keyword>
<dbReference type="InterPro" id="IPR006015">
    <property type="entry name" value="Universal_stress_UspA"/>
</dbReference>
<dbReference type="AlphaFoldDB" id="A0A1H1Q3M6"/>
<sequence length="276" mass="31569">MPKHILLPTDFSENAFSAALYAIKLYEKEQCTFHLLHSSRMKVSLMSSMSNKLIRVLADKARKDLADLKAKIEKHSTNSNHSFEVILSTNDLNSSIEAIIDKVKIDLLIMGTKGETKATELLFGSNTVNVIKQVTQCPILVIPNAYNFVIPEQIAFPTDYNRAYDNELEALKQLAELNHSIIRVLHINDEDTISEVQKKNLTLLKMELENYNPTFHWISKDDKKAKAIQNFTEDLDINILVMINYKHSFIENIIKEPVIKSIGFQPKIPFMVIPQR</sequence>
<dbReference type="Proteomes" id="UP000198963">
    <property type="component" value="Chromosome I"/>
</dbReference>
<evidence type="ECO:0000256" key="1">
    <source>
        <dbReference type="ARBA" id="ARBA00008791"/>
    </source>
</evidence>
<dbReference type="RefSeq" id="WP_092444927.1">
    <property type="nucleotide sequence ID" value="NZ_JBLXFM010000001.1"/>
</dbReference>
<evidence type="ECO:0000313" key="3">
    <source>
        <dbReference type="EMBL" id="SDS18121.1"/>
    </source>
</evidence>
<comment type="similarity">
    <text evidence="1">Belongs to the universal stress protein A family.</text>
</comment>
<reference evidence="3 4" key="1">
    <citation type="submission" date="2016-10" db="EMBL/GenBank/DDBJ databases">
        <authorList>
            <person name="Varghese N."/>
            <person name="Submissions S."/>
        </authorList>
    </citation>
    <scope>NUCLEOTIDE SEQUENCE [LARGE SCALE GENOMIC DNA]</scope>
    <source>
        <strain evidence="3 4">RHA_55</strain>
    </source>
</reference>
<evidence type="ECO:0000259" key="2">
    <source>
        <dbReference type="Pfam" id="PF00582"/>
    </source>
</evidence>
<gene>
    <name evidence="3" type="ORF">SAMN04489797_1044</name>
</gene>
<dbReference type="PANTHER" id="PTHR46268">
    <property type="entry name" value="STRESS RESPONSE PROTEIN NHAX"/>
    <property type="match status" value="1"/>
</dbReference>